<dbReference type="GO" id="GO:0009279">
    <property type="term" value="C:cell outer membrane"/>
    <property type="evidence" value="ECO:0007669"/>
    <property type="project" value="UniProtKB-SubCell"/>
</dbReference>
<dbReference type="RefSeq" id="WP_008863701.1">
    <property type="nucleotide sequence ID" value="NZ_GL883687.1"/>
</dbReference>
<evidence type="ECO:0000313" key="9">
    <source>
        <dbReference type="EMBL" id="EGG56791.1"/>
    </source>
</evidence>
<evidence type="ECO:0000256" key="5">
    <source>
        <dbReference type="ARBA" id="ARBA00022729"/>
    </source>
</evidence>
<dbReference type="Gene3D" id="2.40.160.60">
    <property type="entry name" value="Outer membrane protein transport protein (OMPP1/FadL/TodX)"/>
    <property type="match status" value="1"/>
</dbReference>
<dbReference type="SUPFAM" id="SSF56935">
    <property type="entry name" value="Porins"/>
    <property type="match status" value="1"/>
</dbReference>
<feature type="chain" id="PRO_5003300305" evidence="8">
    <location>
        <begin position="31"/>
        <end position="454"/>
    </location>
</feature>
<organism evidence="9 10">
    <name type="scientific">Parasutterella excrementihominis YIT 11859</name>
    <dbReference type="NCBI Taxonomy" id="762966"/>
    <lineage>
        <taxon>Bacteria</taxon>
        <taxon>Pseudomonadati</taxon>
        <taxon>Pseudomonadota</taxon>
        <taxon>Betaproteobacteria</taxon>
        <taxon>Burkholderiales</taxon>
        <taxon>Sutterellaceae</taxon>
        <taxon>Parasutterella</taxon>
    </lineage>
</organism>
<dbReference type="OrthoDB" id="19849at2"/>
<evidence type="ECO:0000313" key="10">
    <source>
        <dbReference type="Proteomes" id="UP000005156"/>
    </source>
</evidence>
<evidence type="ECO:0000256" key="6">
    <source>
        <dbReference type="ARBA" id="ARBA00023136"/>
    </source>
</evidence>
<gene>
    <name evidence="9" type="ORF">HMPREF9439_00721</name>
</gene>
<dbReference type="InterPro" id="IPR005017">
    <property type="entry name" value="OMPP1/FadL/TodX"/>
</dbReference>
<protein>
    <submittedName>
        <fullName evidence="9">Outer membrane protein transport protein, Ompp1/FadL/TodX family</fullName>
    </submittedName>
</protein>
<evidence type="ECO:0000256" key="8">
    <source>
        <dbReference type="SAM" id="SignalP"/>
    </source>
</evidence>
<sequence length="454" mass="49606">MTTKNSVFGKLTIAAALCSSAIMCASTASAAGFQLTEQSVAGMGRAHAGAGIIGDDVSAIHFNPAGMTLLHGLQTTVAGTYVSLDIDYKGLNGATENGRDKPASIPAAYLSYQVNDSLWLGLAITSPYGMRIRYNNDWAQRERGISGSVTTVDINPSIAWKVNEYVSIGGGVSALWTHSKIKSGITKGYQLGNVGVPLGGEFEYKGSDWMFTYNLGLMVSPTEDLRFGVSYRSSAHVTARGDYYIRGNALMNGEGDGKGRLQTPETVYISATWKPIQRLRLSGLARWANWKKFENMRFSMDNLNNLQPSSESAGLVQGLPDKLKPMVPYAMGVIQHKLGNVNIENNWKAAWLFSLGADLDITDQWTIRGGIALETDPIKHQQLRTALIPDTKRLWLTCGLSWKPTPKWQIDMAYGHIRGIGHRDLYASAESNVKVGKFEKMNAWMAGAAVTYRF</sequence>
<proteinExistence type="inferred from homology"/>
<dbReference type="Proteomes" id="UP000005156">
    <property type="component" value="Unassembled WGS sequence"/>
</dbReference>
<keyword evidence="7" id="KW-0998">Cell outer membrane</keyword>
<keyword evidence="6" id="KW-0472">Membrane</keyword>
<comment type="subcellular location">
    <subcellularLocation>
        <location evidence="1">Cell outer membrane</location>
        <topology evidence="1">Multi-pass membrane protein</topology>
    </subcellularLocation>
</comment>
<evidence type="ECO:0000256" key="2">
    <source>
        <dbReference type="ARBA" id="ARBA00008163"/>
    </source>
</evidence>
<dbReference type="eggNOG" id="COG2067">
    <property type="taxonomic scope" value="Bacteria"/>
</dbReference>
<dbReference type="GO" id="GO:0015483">
    <property type="term" value="F:long-chain fatty acid transporting porin activity"/>
    <property type="evidence" value="ECO:0007669"/>
    <property type="project" value="TreeGrafter"/>
</dbReference>
<dbReference type="AlphaFoldDB" id="F3QIH4"/>
<name>F3QIH4_9BURK</name>
<evidence type="ECO:0000256" key="1">
    <source>
        <dbReference type="ARBA" id="ARBA00004571"/>
    </source>
</evidence>
<keyword evidence="4" id="KW-0812">Transmembrane</keyword>
<dbReference type="Pfam" id="PF03349">
    <property type="entry name" value="Toluene_X"/>
    <property type="match status" value="1"/>
</dbReference>
<dbReference type="PANTHER" id="PTHR35093">
    <property type="entry name" value="OUTER MEMBRANE PROTEIN NMB0088-RELATED"/>
    <property type="match status" value="1"/>
</dbReference>
<reference evidence="9 10" key="1">
    <citation type="submission" date="2011-02" db="EMBL/GenBank/DDBJ databases">
        <authorList>
            <person name="Weinstock G."/>
            <person name="Sodergren E."/>
            <person name="Clifton S."/>
            <person name="Fulton L."/>
            <person name="Fulton B."/>
            <person name="Courtney L."/>
            <person name="Fronick C."/>
            <person name="Harrison M."/>
            <person name="Strong C."/>
            <person name="Farmer C."/>
            <person name="Delahaunty K."/>
            <person name="Markovic C."/>
            <person name="Hall O."/>
            <person name="Minx P."/>
            <person name="Tomlinson C."/>
            <person name="Mitreva M."/>
            <person name="Hou S."/>
            <person name="Chen J."/>
            <person name="Wollam A."/>
            <person name="Pepin K.H."/>
            <person name="Johnson M."/>
            <person name="Bhonagiri V."/>
            <person name="Zhang X."/>
            <person name="Suruliraj S."/>
            <person name="Warren W."/>
            <person name="Chinwalla A."/>
            <person name="Mardis E.R."/>
            <person name="Wilson R.K."/>
        </authorList>
    </citation>
    <scope>NUCLEOTIDE SEQUENCE [LARGE SCALE GENOMIC DNA]</scope>
    <source>
        <strain evidence="9 10">YIT 11859</strain>
    </source>
</reference>
<keyword evidence="5 8" id="KW-0732">Signal</keyword>
<keyword evidence="3" id="KW-1134">Transmembrane beta strand</keyword>
<evidence type="ECO:0000256" key="4">
    <source>
        <dbReference type="ARBA" id="ARBA00022692"/>
    </source>
</evidence>
<dbReference type="EMBL" id="AFBP01000014">
    <property type="protein sequence ID" value="EGG56791.1"/>
    <property type="molecule type" value="Genomic_DNA"/>
</dbReference>
<feature type="signal peptide" evidence="8">
    <location>
        <begin position="1"/>
        <end position="30"/>
    </location>
</feature>
<accession>F3QIH4</accession>
<dbReference type="GeneID" id="43348210"/>
<evidence type="ECO:0000256" key="7">
    <source>
        <dbReference type="ARBA" id="ARBA00023237"/>
    </source>
</evidence>
<comment type="caution">
    <text evidence="9">The sequence shown here is derived from an EMBL/GenBank/DDBJ whole genome shotgun (WGS) entry which is preliminary data.</text>
</comment>
<dbReference type="PANTHER" id="PTHR35093:SF8">
    <property type="entry name" value="OUTER MEMBRANE PROTEIN NMB0088-RELATED"/>
    <property type="match status" value="1"/>
</dbReference>
<keyword evidence="10" id="KW-1185">Reference proteome</keyword>
<evidence type="ECO:0000256" key="3">
    <source>
        <dbReference type="ARBA" id="ARBA00022452"/>
    </source>
</evidence>
<comment type="similarity">
    <text evidence="2">Belongs to the OmpP1/FadL family.</text>
</comment>
<dbReference type="HOGENOM" id="CLU_035981_0_1_4"/>